<dbReference type="Pfam" id="PF01390">
    <property type="entry name" value="SEA"/>
    <property type="match status" value="1"/>
</dbReference>
<sequence length="202" mass="21135">MDVGRIISIFVILIAHITTSSMTAGTTTTAPTTAAPTTAAPTTAAPTTVQPAAPTTAPPAAPTTITLIRSRLTFRSVRATFTSDLMNPMTAAYKARAAMLKEQITPVFQTAFPSTFKSLEIVLFSNGSVINKIDLSFASTFVPNITQIANTAISVVGLDIESSSIDVNGIRFTASSGVVSHKISLVTASCLVLLSWLLSSQQ</sequence>
<feature type="signal peptide" evidence="2">
    <location>
        <begin position="1"/>
        <end position="24"/>
    </location>
</feature>
<dbReference type="InterPro" id="IPR000082">
    <property type="entry name" value="SEA_dom"/>
</dbReference>
<organism evidence="4 5">
    <name type="scientific">Cottoperca gobio</name>
    <name type="common">Frogmouth</name>
    <name type="synonym">Aphritis gobio</name>
    <dbReference type="NCBI Taxonomy" id="56716"/>
    <lineage>
        <taxon>Eukaryota</taxon>
        <taxon>Metazoa</taxon>
        <taxon>Chordata</taxon>
        <taxon>Craniata</taxon>
        <taxon>Vertebrata</taxon>
        <taxon>Euteleostomi</taxon>
        <taxon>Actinopterygii</taxon>
        <taxon>Neopterygii</taxon>
        <taxon>Teleostei</taxon>
        <taxon>Neoteleostei</taxon>
        <taxon>Acanthomorphata</taxon>
        <taxon>Eupercaria</taxon>
        <taxon>Perciformes</taxon>
        <taxon>Notothenioidei</taxon>
        <taxon>Bovichtidae</taxon>
        <taxon>Cottoperca</taxon>
    </lineage>
</organism>
<reference evidence="5" key="1">
    <citation type="submission" date="2025-08" db="UniProtKB">
        <authorList>
            <consortium name="RefSeq"/>
        </authorList>
    </citation>
    <scope>IDENTIFICATION</scope>
</reference>
<proteinExistence type="predicted"/>
<feature type="chain" id="PRO_5026788074" evidence="2">
    <location>
        <begin position="25"/>
        <end position="202"/>
    </location>
</feature>
<keyword evidence="2" id="KW-0732">Signal</keyword>
<evidence type="ECO:0000313" key="5">
    <source>
        <dbReference type="RefSeq" id="XP_029311152.1"/>
    </source>
</evidence>
<dbReference type="GeneID" id="115023926"/>
<feature type="domain" description="SEA" evidence="3">
    <location>
        <begin position="66"/>
        <end position="172"/>
    </location>
</feature>
<evidence type="ECO:0000256" key="1">
    <source>
        <dbReference type="SAM" id="MobiDB-lite"/>
    </source>
</evidence>
<accession>A0A6J2RNW1</accession>
<evidence type="ECO:0000313" key="4">
    <source>
        <dbReference type="Proteomes" id="UP000504630"/>
    </source>
</evidence>
<dbReference type="InParanoid" id="A0A6J2RNW1"/>
<feature type="region of interest" description="Disordered" evidence="1">
    <location>
        <begin position="24"/>
        <end position="60"/>
    </location>
</feature>
<keyword evidence="4" id="KW-1185">Reference proteome</keyword>
<name>A0A6J2RNW1_COTGO</name>
<evidence type="ECO:0000256" key="2">
    <source>
        <dbReference type="SAM" id="SignalP"/>
    </source>
</evidence>
<dbReference type="KEGG" id="cgob:115023926"/>
<dbReference type="InterPro" id="IPR036364">
    <property type="entry name" value="SEA_dom_sf"/>
</dbReference>
<dbReference type="Gene3D" id="3.30.70.960">
    <property type="entry name" value="SEA domain"/>
    <property type="match status" value="1"/>
</dbReference>
<dbReference type="RefSeq" id="XP_029311152.1">
    <property type="nucleotide sequence ID" value="XM_029455292.1"/>
</dbReference>
<dbReference type="Proteomes" id="UP000504630">
    <property type="component" value="Chromosome 18"/>
</dbReference>
<gene>
    <name evidence="5" type="primary">LOC115023926</name>
</gene>
<protein>
    <submittedName>
        <fullName evidence="5">Interphotoreceptor matrix proteoglycan 1-like</fullName>
    </submittedName>
</protein>
<feature type="compositionally biased region" description="Low complexity" evidence="1">
    <location>
        <begin position="24"/>
        <end position="55"/>
    </location>
</feature>
<dbReference type="AlphaFoldDB" id="A0A6J2RNW1"/>
<dbReference type="SUPFAM" id="SSF82671">
    <property type="entry name" value="SEA domain"/>
    <property type="match status" value="1"/>
</dbReference>
<dbReference type="OrthoDB" id="8965174at2759"/>
<dbReference type="PROSITE" id="PS50024">
    <property type="entry name" value="SEA"/>
    <property type="match status" value="1"/>
</dbReference>
<evidence type="ECO:0000259" key="3">
    <source>
        <dbReference type="PROSITE" id="PS50024"/>
    </source>
</evidence>